<dbReference type="RefSeq" id="WP_144201202.1">
    <property type="nucleotide sequence ID" value="NZ_CP097331.1"/>
</dbReference>
<dbReference type="Gene3D" id="3.40.50.2000">
    <property type="entry name" value="Glycogen Phosphorylase B"/>
    <property type="match status" value="2"/>
</dbReference>
<dbReference type="KEGG" id="ccam:M5D45_17940"/>
<evidence type="ECO:0000313" key="5">
    <source>
        <dbReference type="Proteomes" id="UP000318943"/>
    </source>
</evidence>
<dbReference type="CDD" id="cd03801">
    <property type="entry name" value="GT4_PimA-like"/>
    <property type="match status" value="1"/>
</dbReference>
<dbReference type="Proteomes" id="UP000318943">
    <property type="component" value="Unassembled WGS sequence"/>
</dbReference>
<evidence type="ECO:0000259" key="2">
    <source>
        <dbReference type="Pfam" id="PF13439"/>
    </source>
</evidence>
<proteinExistence type="predicted"/>
<dbReference type="GO" id="GO:0016758">
    <property type="term" value="F:hexosyltransferase activity"/>
    <property type="evidence" value="ECO:0007669"/>
    <property type="project" value="TreeGrafter"/>
</dbReference>
<gene>
    <name evidence="3" type="ORF">FGG12_22325</name>
    <name evidence="4" type="ORF">M5D45_17940</name>
</gene>
<dbReference type="EMBL" id="VCIZ01000015">
    <property type="protein sequence ID" value="TSP10571.1"/>
    <property type="molecule type" value="Genomic_DNA"/>
</dbReference>
<dbReference type="AlphaFoldDB" id="A0AAE9I8F4"/>
<feature type="domain" description="Glycosyl transferase family 1" evidence="1">
    <location>
        <begin position="193"/>
        <end position="367"/>
    </location>
</feature>
<dbReference type="PANTHER" id="PTHR45947:SF3">
    <property type="entry name" value="SULFOQUINOVOSYL TRANSFERASE SQD2"/>
    <property type="match status" value="1"/>
</dbReference>
<dbReference type="Pfam" id="PF00534">
    <property type="entry name" value="Glycos_transf_1"/>
    <property type="match status" value="1"/>
</dbReference>
<evidence type="ECO:0000313" key="3">
    <source>
        <dbReference type="EMBL" id="TSP10571.1"/>
    </source>
</evidence>
<dbReference type="EMBL" id="CP097331">
    <property type="protein sequence ID" value="URF08225.1"/>
    <property type="molecule type" value="Genomic_DNA"/>
</dbReference>
<keyword evidence="5" id="KW-1185">Reference proteome</keyword>
<name>A0AAE9I8F4_9BURK</name>
<dbReference type="InterPro" id="IPR050194">
    <property type="entry name" value="Glycosyltransferase_grp1"/>
</dbReference>
<evidence type="ECO:0000259" key="1">
    <source>
        <dbReference type="Pfam" id="PF00534"/>
    </source>
</evidence>
<dbReference type="InterPro" id="IPR028098">
    <property type="entry name" value="Glyco_trans_4-like_N"/>
</dbReference>
<dbReference type="SUPFAM" id="SSF53756">
    <property type="entry name" value="UDP-Glycosyltransferase/glycogen phosphorylase"/>
    <property type="match status" value="1"/>
</dbReference>
<reference evidence="4" key="2">
    <citation type="journal article" date="2022" name="Microbiol. Resour. Announc.">
        <title>Genome Sequence of Cupriavidus campinensis Strain G5, a Member of a Bacterial Consortium Capable of Polyethylene Degradation.</title>
        <authorList>
            <person name="Schneider B."/>
            <person name="Pfeiffer F."/>
            <person name="Dyall-Smith M."/>
            <person name="Kunte H.J."/>
        </authorList>
    </citation>
    <scope>NUCLEOTIDE SEQUENCE</scope>
    <source>
        <strain evidence="4">G5</strain>
    </source>
</reference>
<dbReference type="Proteomes" id="UP001056132">
    <property type="component" value="Chromosome 2"/>
</dbReference>
<evidence type="ECO:0000313" key="4">
    <source>
        <dbReference type="EMBL" id="URF08225.1"/>
    </source>
</evidence>
<protein>
    <submittedName>
        <fullName evidence="4">Glycosyltransferase family 4 protein</fullName>
    </submittedName>
</protein>
<reference evidence="3 5" key="1">
    <citation type="submission" date="2019-05" db="EMBL/GenBank/DDBJ databases">
        <title>Whole genome sequence analysis of Cupriavidus campinensis S14E4C strain.</title>
        <authorList>
            <person name="Abbaszade G."/>
            <person name="Szabo A."/>
            <person name="Toumi M."/>
            <person name="Toth E."/>
        </authorList>
    </citation>
    <scope>NUCLEOTIDE SEQUENCE [LARGE SCALE GENOMIC DNA]</scope>
    <source>
        <strain evidence="3 5">S14E4C</strain>
    </source>
</reference>
<feature type="domain" description="Glycosyltransferase subfamily 4-like N-terminal" evidence="2">
    <location>
        <begin position="24"/>
        <end position="186"/>
    </location>
</feature>
<dbReference type="Pfam" id="PF13439">
    <property type="entry name" value="Glyco_transf_4"/>
    <property type="match status" value="1"/>
</dbReference>
<accession>A0AAE9I8F4</accession>
<reference evidence="4" key="3">
    <citation type="submission" date="2022-05" db="EMBL/GenBank/DDBJ databases">
        <authorList>
            <person name="Kunte H.-J."/>
        </authorList>
    </citation>
    <scope>NUCLEOTIDE SEQUENCE</scope>
    <source>
        <strain evidence="4">G5</strain>
    </source>
</reference>
<evidence type="ECO:0000313" key="6">
    <source>
        <dbReference type="Proteomes" id="UP001056132"/>
    </source>
</evidence>
<dbReference type="PANTHER" id="PTHR45947">
    <property type="entry name" value="SULFOQUINOVOSYL TRANSFERASE SQD2"/>
    <property type="match status" value="1"/>
</dbReference>
<sequence length="389" mass="41790">MAEAARAPLTAFQIGMHWFPERAGGLDRMYYALAGALPDAGVAVRGMVAGTGAAAADTHGAIAAFAQPGASVPARLLRARRMLRDRLAREKPDVIASHFALYTLPGLDLIRDYPKVMHFHGPWAAENTAEGVADLASRIQHHVEAAVYTRCQLHIVLSMAFGRVLQTRYGVDPARIRIVPGCVDAGRFGVPMDRRTARQALNLPTDRPIVLTLRRLVRRMGLEDLVDAMATVRRSVPDALLLIVGRGTLDAELRERIAAIGLQDHVRLLGALPDAQLPLVYRAADLSVVPTLTLEGFGLTTVESLAAGTPVLVTPVGGLPEAVRELSEALVLPASGPTALAAGVTDALRGTLRLPDAEACRQYARERFDVPVIAAKVAQVYREAVNRCE</sequence>
<organism evidence="4 6">
    <name type="scientific">Cupriavidus campinensis</name>
    <dbReference type="NCBI Taxonomy" id="151783"/>
    <lineage>
        <taxon>Bacteria</taxon>
        <taxon>Pseudomonadati</taxon>
        <taxon>Pseudomonadota</taxon>
        <taxon>Betaproteobacteria</taxon>
        <taxon>Burkholderiales</taxon>
        <taxon>Burkholderiaceae</taxon>
        <taxon>Cupriavidus</taxon>
    </lineage>
</organism>
<dbReference type="InterPro" id="IPR001296">
    <property type="entry name" value="Glyco_trans_1"/>
</dbReference>